<evidence type="ECO:0000256" key="10">
    <source>
        <dbReference type="ARBA" id="ARBA00022989"/>
    </source>
</evidence>
<feature type="transmembrane region" description="Helical" evidence="12">
    <location>
        <begin position="413"/>
        <end position="431"/>
    </location>
</feature>
<evidence type="ECO:0000313" key="14">
    <source>
        <dbReference type="Proteomes" id="UP000019478"/>
    </source>
</evidence>
<dbReference type="EC" id="2.4.1.-" evidence="12"/>
<name>W9Y9D8_9EURO</name>
<keyword evidence="7 12" id="KW-0808">Transferase</keyword>
<proteinExistence type="inferred from homology"/>
<evidence type="ECO:0000256" key="12">
    <source>
        <dbReference type="RuleBase" id="RU363112"/>
    </source>
</evidence>
<evidence type="ECO:0000256" key="11">
    <source>
        <dbReference type="ARBA" id="ARBA00023136"/>
    </source>
</evidence>
<feature type="transmembrane region" description="Helical" evidence="12">
    <location>
        <begin position="309"/>
        <end position="329"/>
    </location>
</feature>
<dbReference type="GO" id="GO:0031501">
    <property type="term" value="C:mannosyltransferase complex"/>
    <property type="evidence" value="ECO:0007669"/>
    <property type="project" value="TreeGrafter"/>
</dbReference>
<evidence type="ECO:0000256" key="6">
    <source>
        <dbReference type="ARBA" id="ARBA00022676"/>
    </source>
</evidence>
<keyword evidence="11 12" id="KW-0472">Membrane</keyword>
<dbReference type="STRING" id="1182542.W9Y9D8"/>
<reference evidence="13 14" key="1">
    <citation type="submission" date="2013-03" db="EMBL/GenBank/DDBJ databases">
        <title>The Genome Sequence of Capronia epimyces CBS 606.96.</title>
        <authorList>
            <consortium name="The Broad Institute Genomics Platform"/>
            <person name="Cuomo C."/>
            <person name="de Hoog S."/>
            <person name="Gorbushina A."/>
            <person name="Walker B."/>
            <person name="Young S.K."/>
            <person name="Zeng Q."/>
            <person name="Gargeya S."/>
            <person name="Fitzgerald M."/>
            <person name="Haas B."/>
            <person name="Abouelleil A."/>
            <person name="Allen A.W."/>
            <person name="Alvarado L."/>
            <person name="Arachchi H.M."/>
            <person name="Berlin A.M."/>
            <person name="Chapman S.B."/>
            <person name="Gainer-Dewar J."/>
            <person name="Goldberg J."/>
            <person name="Griggs A."/>
            <person name="Gujja S."/>
            <person name="Hansen M."/>
            <person name="Howarth C."/>
            <person name="Imamovic A."/>
            <person name="Ireland A."/>
            <person name="Larimer J."/>
            <person name="McCowan C."/>
            <person name="Murphy C."/>
            <person name="Pearson M."/>
            <person name="Poon T.W."/>
            <person name="Priest M."/>
            <person name="Roberts A."/>
            <person name="Saif S."/>
            <person name="Shea T."/>
            <person name="Sisk P."/>
            <person name="Sykes S."/>
            <person name="Wortman J."/>
            <person name="Nusbaum C."/>
            <person name="Birren B."/>
        </authorList>
    </citation>
    <scope>NUCLEOTIDE SEQUENCE [LARGE SCALE GENOMIC DNA]</scope>
    <source>
        <strain evidence="13 14">CBS 606.96</strain>
    </source>
</reference>
<evidence type="ECO:0000256" key="3">
    <source>
        <dbReference type="ARBA" id="ARBA00008698"/>
    </source>
</evidence>
<dbReference type="GO" id="GO:0005789">
    <property type="term" value="C:endoplasmic reticulum membrane"/>
    <property type="evidence" value="ECO:0007669"/>
    <property type="project" value="UniProtKB-SubCell"/>
</dbReference>
<feature type="transmembrane region" description="Helical" evidence="12">
    <location>
        <begin position="218"/>
        <end position="236"/>
    </location>
</feature>
<protein>
    <recommendedName>
        <fullName evidence="4 12">GPI mannosyltransferase 2</fullName>
        <ecNumber evidence="12">2.4.1.-</ecNumber>
    </recommendedName>
</protein>
<dbReference type="Proteomes" id="UP000019478">
    <property type="component" value="Unassembled WGS sequence"/>
</dbReference>
<feature type="transmembrane region" description="Helical" evidence="12">
    <location>
        <begin position="361"/>
        <end position="378"/>
    </location>
</feature>
<keyword evidence="14" id="KW-1185">Reference proteome</keyword>
<comment type="subcellular location">
    <subcellularLocation>
        <location evidence="1 12">Endoplasmic reticulum membrane</location>
        <topology evidence="1 12">Multi-pass membrane protein</topology>
    </subcellularLocation>
</comment>
<keyword evidence="8 12" id="KW-0812">Transmembrane</keyword>
<comment type="caution">
    <text evidence="13">The sequence shown here is derived from an EMBL/GenBank/DDBJ whole genome shotgun (WGS) entry which is preliminary data.</text>
</comment>
<evidence type="ECO:0000256" key="1">
    <source>
        <dbReference type="ARBA" id="ARBA00004477"/>
    </source>
</evidence>
<dbReference type="UniPathway" id="UPA00196"/>
<evidence type="ECO:0000256" key="2">
    <source>
        <dbReference type="ARBA" id="ARBA00004687"/>
    </source>
</evidence>
<feature type="transmembrane region" description="Helical" evidence="12">
    <location>
        <begin position="248"/>
        <end position="271"/>
    </location>
</feature>
<dbReference type="RefSeq" id="XP_007730844.1">
    <property type="nucleotide sequence ID" value="XM_007732654.1"/>
</dbReference>
<feature type="transmembrane region" description="Helical" evidence="12">
    <location>
        <begin position="193"/>
        <end position="212"/>
    </location>
</feature>
<evidence type="ECO:0000256" key="7">
    <source>
        <dbReference type="ARBA" id="ARBA00022679"/>
    </source>
</evidence>
<evidence type="ECO:0000256" key="8">
    <source>
        <dbReference type="ARBA" id="ARBA00022692"/>
    </source>
</evidence>
<keyword evidence="6 12" id="KW-0328">Glycosyltransferase</keyword>
<comment type="caution">
    <text evidence="12">Lacks conserved residue(s) required for the propagation of feature annotation.</text>
</comment>
<gene>
    <name evidence="13" type="ORF">A1O3_02514</name>
</gene>
<keyword evidence="10 12" id="KW-1133">Transmembrane helix</keyword>
<comment type="pathway">
    <text evidence="2 12">Glycolipid biosynthesis; glycosylphosphatidylinositol-anchor biosynthesis.</text>
</comment>
<dbReference type="InterPro" id="IPR007315">
    <property type="entry name" value="PIG-V/Gpi18"/>
</dbReference>
<organism evidence="13 14">
    <name type="scientific">Capronia epimyces CBS 606.96</name>
    <dbReference type="NCBI Taxonomy" id="1182542"/>
    <lineage>
        <taxon>Eukaryota</taxon>
        <taxon>Fungi</taxon>
        <taxon>Dikarya</taxon>
        <taxon>Ascomycota</taxon>
        <taxon>Pezizomycotina</taxon>
        <taxon>Eurotiomycetes</taxon>
        <taxon>Chaetothyriomycetidae</taxon>
        <taxon>Chaetothyriales</taxon>
        <taxon>Herpotrichiellaceae</taxon>
        <taxon>Capronia</taxon>
    </lineage>
</organism>
<dbReference type="AlphaFoldDB" id="W9Y9D8"/>
<dbReference type="HOGENOM" id="CLU_029048_0_0_1"/>
<evidence type="ECO:0000256" key="9">
    <source>
        <dbReference type="ARBA" id="ARBA00022824"/>
    </source>
</evidence>
<dbReference type="GO" id="GO:0000009">
    <property type="term" value="F:alpha-1,6-mannosyltransferase activity"/>
    <property type="evidence" value="ECO:0007669"/>
    <property type="project" value="InterPro"/>
</dbReference>
<dbReference type="EMBL" id="AMGY01000002">
    <property type="protein sequence ID" value="EXJ89447.1"/>
    <property type="molecule type" value="Genomic_DNA"/>
</dbReference>
<accession>W9Y9D8</accession>
<dbReference type="eggNOG" id="KOG2647">
    <property type="taxonomic scope" value="Eukaryota"/>
</dbReference>
<comment type="similarity">
    <text evidence="3 12">Belongs to the PIGV family.</text>
</comment>
<sequence length="435" mass="47588">MASVLSSRIVHNHPLIGLFVIFLAWKLCILLITLASPGPGYDTSTSLLFGHQDSRHATSGTPSFMANRWFNFVRWDAIYFTHMSEQGHVYEQEWAFGMGISTTISWVAAPGLALSHLAHWLSVRQLFALATSLHGGEELSPSLGPFYAAALHIFSPAGVFLSAPYTESLFAFLSISGFLGYVRAASHFTRDGLVPGCINMTGAAIAFGMATFVRSNGILAGIPFLLEASATAHAILRQGVSLPRVSWLASAGLGGLLVAAGMAIPQIIAYYEYCDGREPGARRPWCESIFPSIFTWVQSHYWNVGPFRYWTLSNLPLFLLAAPALWLLFYSAIDVLHDPASLVATSSKIPSRIVTTQQKRTIISLAVPQLALAVLALTSYHVQIITRISSGYPLWYLWLAAKIQGNPKRTVPIIRWMVVYALIQAGLYASFLPPA</sequence>
<evidence type="ECO:0000256" key="4">
    <source>
        <dbReference type="ARBA" id="ARBA00013795"/>
    </source>
</evidence>
<feature type="transmembrane region" description="Helical" evidence="12">
    <location>
        <begin position="15"/>
        <end position="35"/>
    </location>
</feature>
<keyword evidence="5 12" id="KW-0337">GPI-anchor biosynthesis</keyword>
<evidence type="ECO:0000313" key="13">
    <source>
        <dbReference type="EMBL" id="EXJ89447.1"/>
    </source>
</evidence>
<comment type="function">
    <text evidence="12">Mannosyltransferase involved in glycosylphosphatidylinositol-anchor biosynthesis.</text>
</comment>
<dbReference type="GeneID" id="19166644"/>
<evidence type="ECO:0000256" key="5">
    <source>
        <dbReference type="ARBA" id="ARBA00022502"/>
    </source>
</evidence>
<dbReference type="PANTHER" id="PTHR12468:SF2">
    <property type="entry name" value="GPI MANNOSYLTRANSFERASE 2"/>
    <property type="match status" value="1"/>
</dbReference>
<dbReference type="OrthoDB" id="10252502at2759"/>
<dbReference type="Pfam" id="PF04188">
    <property type="entry name" value="Mannosyl_trans2"/>
    <property type="match status" value="1"/>
</dbReference>
<dbReference type="PANTHER" id="PTHR12468">
    <property type="entry name" value="GPI MANNOSYLTRANSFERASE 2"/>
    <property type="match status" value="1"/>
</dbReference>
<dbReference type="GO" id="GO:0004376">
    <property type="term" value="F:GPI mannosyltransferase activity"/>
    <property type="evidence" value="ECO:0007669"/>
    <property type="project" value="InterPro"/>
</dbReference>
<keyword evidence="9 12" id="KW-0256">Endoplasmic reticulum</keyword>
<dbReference type="GO" id="GO:0006506">
    <property type="term" value="P:GPI anchor biosynthetic process"/>
    <property type="evidence" value="ECO:0007669"/>
    <property type="project" value="UniProtKB-UniPathway"/>
</dbReference>